<dbReference type="Proteomes" id="UP000663760">
    <property type="component" value="Chromosome 7"/>
</dbReference>
<dbReference type="PANTHER" id="PTHR47364">
    <property type="entry name" value="CYSTEINE PROTEINASE INHIBITOR 5"/>
    <property type="match status" value="1"/>
</dbReference>
<dbReference type="SUPFAM" id="SSF54403">
    <property type="entry name" value="Cystatin/monellin"/>
    <property type="match status" value="1"/>
</dbReference>
<gene>
    <name evidence="6" type="ORF">SI8410_07009985</name>
</gene>
<protein>
    <recommendedName>
        <fullName evidence="5">Cystatin domain-containing protein</fullName>
    </recommendedName>
</protein>
<dbReference type="Gene3D" id="3.10.450.10">
    <property type="match status" value="1"/>
</dbReference>
<keyword evidence="2" id="KW-0646">Protease inhibitor</keyword>
<keyword evidence="7" id="KW-1185">Reference proteome</keyword>
<feature type="signal peptide" evidence="4">
    <location>
        <begin position="1"/>
        <end position="27"/>
    </location>
</feature>
<accession>A0A7I8KQS7</accession>
<evidence type="ECO:0000259" key="5">
    <source>
        <dbReference type="Pfam" id="PF16845"/>
    </source>
</evidence>
<evidence type="ECO:0000256" key="2">
    <source>
        <dbReference type="ARBA" id="ARBA00022690"/>
    </source>
</evidence>
<dbReference type="PANTHER" id="PTHR47364:SF2">
    <property type="entry name" value="CYSTEINE PROTEINASE INHIBITOR 5"/>
    <property type="match status" value="1"/>
</dbReference>
<feature type="chain" id="PRO_5029880766" description="Cystatin domain-containing protein" evidence="4">
    <location>
        <begin position="28"/>
        <end position="125"/>
    </location>
</feature>
<dbReference type="InterPro" id="IPR000010">
    <property type="entry name" value="Cystatin_dom"/>
</dbReference>
<dbReference type="GO" id="GO:0004869">
    <property type="term" value="F:cysteine-type endopeptidase inhibitor activity"/>
    <property type="evidence" value="ECO:0007669"/>
    <property type="project" value="UniProtKB-KW"/>
</dbReference>
<reference evidence="6" key="1">
    <citation type="submission" date="2020-02" db="EMBL/GenBank/DDBJ databases">
        <authorList>
            <person name="Scholz U."/>
            <person name="Mascher M."/>
            <person name="Fiebig A."/>
        </authorList>
    </citation>
    <scope>NUCLEOTIDE SEQUENCE</scope>
</reference>
<evidence type="ECO:0000256" key="4">
    <source>
        <dbReference type="SAM" id="SignalP"/>
    </source>
</evidence>
<feature type="domain" description="Cystatin" evidence="5">
    <location>
        <begin position="43"/>
        <end position="122"/>
    </location>
</feature>
<dbReference type="EMBL" id="LR746270">
    <property type="protein sequence ID" value="CAA7399315.1"/>
    <property type="molecule type" value="Genomic_DNA"/>
</dbReference>
<evidence type="ECO:0000256" key="1">
    <source>
        <dbReference type="ARBA" id="ARBA00007233"/>
    </source>
</evidence>
<dbReference type="Pfam" id="PF16845">
    <property type="entry name" value="SQAPI"/>
    <property type="match status" value="1"/>
</dbReference>
<keyword evidence="3" id="KW-0789">Thiol protease inhibitor</keyword>
<dbReference type="InterPro" id="IPR046350">
    <property type="entry name" value="Cystatin_sf"/>
</dbReference>
<name>A0A7I8KQS7_SPIIN</name>
<dbReference type="OrthoDB" id="2016588at2759"/>
<keyword evidence="4" id="KW-0732">Signal</keyword>
<evidence type="ECO:0000313" key="6">
    <source>
        <dbReference type="EMBL" id="CAA7399315.1"/>
    </source>
</evidence>
<dbReference type="AlphaFoldDB" id="A0A7I8KQS7"/>
<sequence>MTTHSQNALLLPLLVAILLILPHGGTAASRKLGSQGNYEPIDEPQDAQIQDLAEFAVRRHNRDSGDRLVLTRVLGGQQEVVWKGVNYRLVIGAQGKGRAEDLYLAVVCEKDWKKFPDLAAFNLIG</sequence>
<comment type="similarity">
    <text evidence="1">Belongs to the cystatin family. Phytocystatin subfamily.</text>
</comment>
<evidence type="ECO:0000313" key="7">
    <source>
        <dbReference type="Proteomes" id="UP000663760"/>
    </source>
</evidence>
<proteinExistence type="inferred from homology"/>
<evidence type="ECO:0000256" key="3">
    <source>
        <dbReference type="ARBA" id="ARBA00022704"/>
    </source>
</evidence>
<organism evidence="6 7">
    <name type="scientific">Spirodela intermedia</name>
    <name type="common">Intermediate duckweed</name>
    <dbReference type="NCBI Taxonomy" id="51605"/>
    <lineage>
        <taxon>Eukaryota</taxon>
        <taxon>Viridiplantae</taxon>
        <taxon>Streptophyta</taxon>
        <taxon>Embryophyta</taxon>
        <taxon>Tracheophyta</taxon>
        <taxon>Spermatophyta</taxon>
        <taxon>Magnoliopsida</taxon>
        <taxon>Liliopsida</taxon>
        <taxon>Araceae</taxon>
        <taxon>Lemnoideae</taxon>
        <taxon>Spirodela</taxon>
    </lineage>
</organism>